<dbReference type="Proteomes" id="UP000828390">
    <property type="component" value="Unassembled WGS sequence"/>
</dbReference>
<evidence type="ECO:0000313" key="2">
    <source>
        <dbReference type="Proteomes" id="UP000828390"/>
    </source>
</evidence>
<organism evidence="1 2">
    <name type="scientific">Dreissena polymorpha</name>
    <name type="common">Zebra mussel</name>
    <name type="synonym">Mytilus polymorpha</name>
    <dbReference type="NCBI Taxonomy" id="45954"/>
    <lineage>
        <taxon>Eukaryota</taxon>
        <taxon>Metazoa</taxon>
        <taxon>Spiralia</taxon>
        <taxon>Lophotrochozoa</taxon>
        <taxon>Mollusca</taxon>
        <taxon>Bivalvia</taxon>
        <taxon>Autobranchia</taxon>
        <taxon>Heteroconchia</taxon>
        <taxon>Euheterodonta</taxon>
        <taxon>Imparidentia</taxon>
        <taxon>Neoheterodontei</taxon>
        <taxon>Myida</taxon>
        <taxon>Dreissenoidea</taxon>
        <taxon>Dreissenidae</taxon>
        <taxon>Dreissena</taxon>
    </lineage>
</organism>
<dbReference type="AlphaFoldDB" id="A0A9D4L1P2"/>
<name>A0A9D4L1P2_DREPO</name>
<evidence type="ECO:0000313" key="1">
    <source>
        <dbReference type="EMBL" id="KAH3849738.1"/>
    </source>
</evidence>
<reference evidence="1" key="2">
    <citation type="submission" date="2020-11" db="EMBL/GenBank/DDBJ databases">
        <authorList>
            <person name="McCartney M.A."/>
            <person name="Auch B."/>
            <person name="Kono T."/>
            <person name="Mallez S."/>
            <person name="Becker A."/>
            <person name="Gohl D.M."/>
            <person name="Silverstein K.A.T."/>
            <person name="Koren S."/>
            <person name="Bechman K.B."/>
            <person name="Herman A."/>
            <person name="Abrahante J.E."/>
            <person name="Garbe J."/>
        </authorList>
    </citation>
    <scope>NUCLEOTIDE SEQUENCE</scope>
    <source>
        <strain evidence="1">Duluth1</strain>
        <tissue evidence="1">Whole animal</tissue>
    </source>
</reference>
<accession>A0A9D4L1P2</accession>
<dbReference type="EMBL" id="JAIWYP010000003">
    <property type="protein sequence ID" value="KAH3849738.1"/>
    <property type="molecule type" value="Genomic_DNA"/>
</dbReference>
<proteinExistence type="predicted"/>
<reference evidence="1" key="1">
    <citation type="journal article" date="2019" name="bioRxiv">
        <title>The Genome of the Zebra Mussel, Dreissena polymorpha: A Resource for Invasive Species Research.</title>
        <authorList>
            <person name="McCartney M.A."/>
            <person name="Auch B."/>
            <person name="Kono T."/>
            <person name="Mallez S."/>
            <person name="Zhang Y."/>
            <person name="Obille A."/>
            <person name="Becker A."/>
            <person name="Abrahante J.E."/>
            <person name="Garbe J."/>
            <person name="Badalamenti J.P."/>
            <person name="Herman A."/>
            <person name="Mangelson H."/>
            <person name="Liachko I."/>
            <person name="Sullivan S."/>
            <person name="Sone E.D."/>
            <person name="Koren S."/>
            <person name="Silverstein K.A.T."/>
            <person name="Beckman K.B."/>
            <person name="Gohl D.M."/>
        </authorList>
    </citation>
    <scope>NUCLEOTIDE SEQUENCE</scope>
    <source>
        <strain evidence="1">Duluth1</strain>
        <tissue evidence="1">Whole animal</tissue>
    </source>
</reference>
<keyword evidence="2" id="KW-1185">Reference proteome</keyword>
<comment type="caution">
    <text evidence="1">The sequence shown here is derived from an EMBL/GenBank/DDBJ whole genome shotgun (WGS) entry which is preliminary data.</text>
</comment>
<gene>
    <name evidence="1" type="ORF">DPMN_092141</name>
</gene>
<sequence length="141" mass="16005">MYRLVSCNRREGIGDNRSTAAMALDSPGSYFPDCSQTYGCPDPIFELDVPSQMLQSFLDFTDHAVLASRSPNHILTCYGTFRNRTELPCGLTIHAGSCRIRQIRHYYGTGGGGFSFLKWCRCAKKLLVDLQKIRKRMLFMH</sequence>
<protein>
    <submittedName>
        <fullName evidence="1">Uncharacterized protein</fullName>
    </submittedName>
</protein>